<dbReference type="Pfam" id="PF05833">
    <property type="entry name" value="NFACT_N"/>
    <property type="match status" value="1"/>
</dbReference>
<dbReference type="GO" id="GO:1990112">
    <property type="term" value="C:RQC complex"/>
    <property type="evidence" value="ECO:0007669"/>
    <property type="project" value="TreeGrafter"/>
</dbReference>
<sequence>RAKDFSFMRVTQYGPSAVNREYASWSELLDAFYGGRERAEQLRRAAHDTIKSVRTLRDRQARKLAAQREELKRSENREELRRRGDLITANLWRAKKGSRTLECEDYYSEGCPTVTLELDPLKTPQQNAAQAYKEYRKAETAERHLGELIDRGEKQLDYLDSVLDALSRVESERDVREIRAELYSAGVLKAPRGAAKQRKIKPAGPLRFVSETGVEILVGRNNVQNDELTTKTARRSDVWLHAQRVHGSHVIIRCGDEGPDEATLAYAASLAAYYSEGRGAGKLPVDYTQVRRVKKPSGALPGKVVYTDYKTILAEAPESVSPKP</sequence>
<evidence type="ECO:0000313" key="3">
    <source>
        <dbReference type="Proteomes" id="UP000824001"/>
    </source>
</evidence>
<comment type="caution">
    <text evidence="2">The sequence shown here is derived from an EMBL/GenBank/DDBJ whole genome shotgun (WGS) entry which is preliminary data.</text>
</comment>
<feature type="non-terminal residue" evidence="2">
    <location>
        <position position="1"/>
    </location>
</feature>
<reference evidence="2" key="2">
    <citation type="journal article" date="2021" name="PeerJ">
        <title>Extensive microbial diversity within the chicken gut microbiome revealed by metagenomics and culture.</title>
        <authorList>
            <person name="Gilroy R."/>
            <person name="Ravi A."/>
            <person name="Getino M."/>
            <person name="Pursley I."/>
            <person name="Horton D.L."/>
            <person name="Alikhan N.F."/>
            <person name="Baker D."/>
            <person name="Gharbi K."/>
            <person name="Hall N."/>
            <person name="Watson M."/>
            <person name="Adriaenssens E.M."/>
            <person name="Foster-Nyarko E."/>
            <person name="Jarju S."/>
            <person name="Secka A."/>
            <person name="Antonio M."/>
            <person name="Oren A."/>
            <person name="Chaudhuri R.R."/>
            <person name="La Ragione R."/>
            <person name="Hildebrand F."/>
            <person name="Pallen M.J."/>
        </authorList>
    </citation>
    <scope>NUCLEOTIDE SEQUENCE</scope>
    <source>
        <strain evidence="2">ChiHjej10B9-9673</strain>
    </source>
</reference>
<dbReference type="PANTHER" id="PTHR15239">
    <property type="entry name" value="NUCLEAR EXPORT MEDIATOR FACTOR NEMF"/>
    <property type="match status" value="1"/>
</dbReference>
<feature type="domain" description="NFACT RNA-binding" evidence="1">
    <location>
        <begin position="207"/>
        <end position="298"/>
    </location>
</feature>
<dbReference type="AlphaFoldDB" id="A0A9D1FCR0"/>
<evidence type="ECO:0000313" key="2">
    <source>
        <dbReference type="EMBL" id="HIS66560.1"/>
    </source>
</evidence>
<dbReference type="GO" id="GO:0000049">
    <property type="term" value="F:tRNA binding"/>
    <property type="evidence" value="ECO:0007669"/>
    <property type="project" value="TreeGrafter"/>
</dbReference>
<dbReference type="GO" id="GO:0043023">
    <property type="term" value="F:ribosomal large subunit binding"/>
    <property type="evidence" value="ECO:0007669"/>
    <property type="project" value="TreeGrafter"/>
</dbReference>
<dbReference type="EMBL" id="DVJK01000090">
    <property type="protein sequence ID" value="HIS66560.1"/>
    <property type="molecule type" value="Genomic_DNA"/>
</dbReference>
<dbReference type="Proteomes" id="UP000824001">
    <property type="component" value="Unassembled WGS sequence"/>
</dbReference>
<gene>
    <name evidence="2" type="ORF">IAC18_03240</name>
</gene>
<evidence type="ECO:0000259" key="1">
    <source>
        <dbReference type="Pfam" id="PF05670"/>
    </source>
</evidence>
<dbReference type="InterPro" id="IPR008532">
    <property type="entry name" value="NFACT_RNA-bd"/>
</dbReference>
<dbReference type="PANTHER" id="PTHR15239:SF6">
    <property type="entry name" value="RIBOSOME QUALITY CONTROL COMPLEX SUBUNIT NEMF"/>
    <property type="match status" value="1"/>
</dbReference>
<reference evidence="2" key="1">
    <citation type="submission" date="2020-10" db="EMBL/GenBank/DDBJ databases">
        <authorList>
            <person name="Gilroy R."/>
        </authorList>
    </citation>
    <scope>NUCLEOTIDE SEQUENCE</scope>
    <source>
        <strain evidence="2">ChiHjej10B9-9673</strain>
    </source>
</reference>
<accession>A0A9D1FCR0</accession>
<protein>
    <submittedName>
        <fullName evidence="2">DUF814 domain-containing protein</fullName>
    </submittedName>
</protein>
<organism evidence="2 3">
    <name type="scientific">Candidatus Scatomorpha merdipullorum</name>
    <dbReference type="NCBI Taxonomy" id="2840927"/>
    <lineage>
        <taxon>Bacteria</taxon>
        <taxon>Bacillati</taxon>
        <taxon>Bacillota</taxon>
        <taxon>Clostridia</taxon>
        <taxon>Eubacteriales</taxon>
        <taxon>Candidatus Scatomorpha</taxon>
    </lineage>
</organism>
<proteinExistence type="predicted"/>
<dbReference type="GO" id="GO:0072344">
    <property type="term" value="P:rescue of stalled ribosome"/>
    <property type="evidence" value="ECO:0007669"/>
    <property type="project" value="TreeGrafter"/>
</dbReference>
<dbReference type="InterPro" id="IPR051608">
    <property type="entry name" value="RQC_Subunit_NEMF"/>
</dbReference>
<dbReference type="Pfam" id="PF05670">
    <property type="entry name" value="NFACT-R_1"/>
    <property type="match status" value="1"/>
</dbReference>
<name>A0A9D1FCR0_9FIRM</name>